<evidence type="ECO:0000313" key="5">
    <source>
        <dbReference type="EMBL" id="KAK5060177.1"/>
    </source>
</evidence>
<reference evidence="5 6" key="1">
    <citation type="submission" date="2023-08" db="EMBL/GenBank/DDBJ databases">
        <title>Black Yeasts Isolated from many extreme environments.</title>
        <authorList>
            <person name="Coleine C."/>
            <person name="Stajich J.E."/>
            <person name="Selbmann L."/>
        </authorList>
    </citation>
    <scope>NUCLEOTIDE SEQUENCE [LARGE SCALE GENOMIC DNA]</scope>
    <source>
        <strain evidence="5 6">CCFEE 5792</strain>
    </source>
</reference>
<keyword evidence="1" id="KW-0862">Zinc</keyword>
<comment type="caution">
    <text evidence="5">The sequence shown here is derived from an EMBL/GenBank/DDBJ whole genome shotgun (WGS) entry which is preliminary data.</text>
</comment>
<evidence type="ECO:0000256" key="3">
    <source>
        <dbReference type="SAM" id="MobiDB-lite"/>
    </source>
</evidence>
<dbReference type="SUPFAM" id="SSF57850">
    <property type="entry name" value="RING/U-box"/>
    <property type="match status" value="1"/>
</dbReference>
<evidence type="ECO:0000259" key="4">
    <source>
        <dbReference type="PROSITE" id="PS50089"/>
    </source>
</evidence>
<feature type="region of interest" description="Disordered" evidence="3">
    <location>
        <begin position="214"/>
        <end position="294"/>
    </location>
</feature>
<evidence type="ECO:0000256" key="2">
    <source>
        <dbReference type="SAM" id="Coils"/>
    </source>
</evidence>
<keyword evidence="1" id="KW-0863">Zinc-finger</keyword>
<name>A0AAV9NLR2_9EURO</name>
<dbReference type="GeneID" id="89978219"/>
<dbReference type="Proteomes" id="UP001358417">
    <property type="component" value="Unassembled WGS sequence"/>
</dbReference>
<dbReference type="GO" id="GO:0061630">
    <property type="term" value="F:ubiquitin protein ligase activity"/>
    <property type="evidence" value="ECO:0007669"/>
    <property type="project" value="InterPro"/>
</dbReference>
<dbReference type="PROSITE" id="PS50089">
    <property type="entry name" value="ZF_RING_2"/>
    <property type="match status" value="1"/>
</dbReference>
<gene>
    <name evidence="5" type="ORF">LTR84_010061</name>
</gene>
<evidence type="ECO:0000256" key="1">
    <source>
        <dbReference type="PROSITE-ProRule" id="PRU00175"/>
    </source>
</evidence>
<dbReference type="InterPro" id="IPR042448">
    <property type="entry name" value="CCNB1IP1"/>
</dbReference>
<evidence type="ECO:0000313" key="6">
    <source>
        <dbReference type="Proteomes" id="UP001358417"/>
    </source>
</evidence>
<dbReference type="InterPro" id="IPR013083">
    <property type="entry name" value="Znf_RING/FYVE/PHD"/>
</dbReference>
<dbReference type="AlphaFoldDB" id="A0AAV9NLR2"/>
<keyword evidence="1" id="KW-0479">Metal-binding</keyword>
<sequence length="400" mass="44280">MEQPFRCNNQTGGYCRAVLTEEAVVTTCSHIFCLACSKKVGLSDARLDHRICPVCSTRLPNTDDAVQTLLNPTEEYKTSVLSGLGPTSIIECAGRALAFWTYQTTQEISYQQHVTKNLTERYTHLSTAMDKVIHDANSEIQGLQNKIEGLSVDHKTLEQKYAEVVDLYREKNRKHAQAQKLYDTLKQKYQAGQMQSAASANVAQAIESIDAERRPESFNVLPDPRPRYTDTTAPHLESRLPRPPSLHGSIEQLHPHQRSGSSAVGSTGAGEHRRMPPPERQRASRIANLQTSETPLHRVALPGTTRSTANRSSQIPTARARTNLIHSQDIQPSVARGHLPHLQKPTANTPNHGNGVVPGLRVGRAVGTTPTAFGDTTSRFEQYRGASFPVFSQMWKTPPR</sequence>
<dbReference type="InterPro" id="IPR001841">
    <property type="entry name" value="Znf_RING"/>
</dbReference>
<dbReference type="PANTHER" id="PTHR14305:SF0">
    <property type="entry name" value="E3 UBIQUITIN-PROTEIN LIGASE CCNB1IP1"/>
    <property type="match status" value="1"/>
</dbReference>
<feature type="domain" description="RING-type" evidence="4">
    <location>
        <begin position="15"/>
        <end position="56"/>
    </location>
</feature>
<dbReference type="Gene3D" id="3.30.40.10">
    <property type="entry name" value="Zinc/RING finger domain, C3HC4 (zinc finger)"/>
    <property type="match status" value="1"/>
</dbReference>
<keyword evidence="6" id="KW-1185">Reference proteome</keyword>
<dbReference type="RefSeq" id="XP_064709998.1">
    <property type="nucleotide sequence ID" value="XM_064853599.1"/>
</dbReference>
<feature type="coiled-coil region" evidence="2">
    <location>
        <begin position="133"/>
        <end position="188"/>
    </location>
</feature>
<keyword evidence="2" id="KW-0175">Coiled coil</keyword>
<dbReference type="PANTHER" id="PTHR14305">
    <property type="entry name" value="E3 UBIQUITIN-PROTEIN LIGASE CCNB1IP1"/>
    <property type="match status" value="1"/>
</dbReference>
<organism evidence="5 6">
    <name type="scientific">Exophiala bonariae</name>
    <dbReference type="NCBI Taxonomy" id="1690606"/>
    <lineage>
        <taxon>Eukaryota</taxon>
        <taxon>Fungi</taxon>
        <taxon>Dikarya</taxon>
        <taxon>Ascomycota</taxon>
        <taxon>Pezizomycotina</taxon>
        <taxon>Eurotiomycetes</taxon>
        <taxon>Chaetothyriomycetidae</taxon>
        <taxon>Chaetothyriales</taxon>
        <taxon>Herpotrichiellaceae</taxon>
        <taxon>Exophiala</taxon>
    </lineage>
</organism>
<feature type="compositionally biased region" description="Basic and acidic residues" evidence="3">
    <location>
        <begin position="270"/>
        <end position="282"/>
    </location>
</feature>
<proteinExistence type="predicted"/>
<accession>A0AAV9NLR2</accession>
<dbReference type="GO" id="GO:0007131">
    <property type="term" value="P:reciprocal meiotic recombination"/>
    <property type="evidence" value="ECO:0007669"/>
    <property type="project" value="InterPro"/>
</dbReference>
<dbReference type="EMBL" id="JAVRRD010000004">
    <property type="protein sequence ID" value="KAK5060177.1"/>
    <property type="molecule type" value="Genomic_DNA"/>
</dbReference>
<protein>
    <recommendedName>
        <fullName evidence="4">RING-type domain-containing protein</fullName>
    </recommendedName>
</protein>
<dbReference type="GO" id="GO:0000795">
    <property type="term" value="C:synaptonemal complex"/>
    <property type="evidence" value="ECO:0007669"/>
    <property type="project" value="InterPro"/>
</dbReference>
<dbReference type="GO" id="GO:0008270">
    <property type="term" value="F:zinc ion binding"/>
    <property type="evidence" value="ECO:0007669"/>
    <property type="project" value="UniProtKB-KW"/>
</dbReference>